<protein>
    <submittedName>
        <fullName evidence="1">Uncharacterized protein</fullName>
    </submittedName>
</protein>
<reference evidence="1" key="1">
    <citation type="submission" date="2014-11" db="EMBL/GenBank/DDBJ databases">
        <authorList>
            <person name="Amaro Gonzalez C."/>
        </authorList>
    </citation>
    <scope>NUCLEOTIDE SEQUENCE</scope>
</reference>
<name>A0A0E9S3T0_ANGAN</name>
<dbReference type="AlphaFoldDB" id="A0A0E9S3T0"/>
<evidence type="ECO:0000313" key="1">
    <source>
        <dbReference type="EMBL" id="JAH35295.1"/>
    </source>
</evidence>
<sequence length="30" mass="3350">MKRNFYSEHFGTIHGNIRNVGTNNASSHGC</sequence>
<organism evidence="1">
    <name type="scientific">Anguilla anguilla</name>
    <name type="common">European freshwater eel</name>
    <name type="synonym">Muraena anguilla</name>
    <dbReference type="NCBI Taxonomy" id="7936"/>
    <lineage>
        <taxon>Eukaryota</taxon>
        <taxon>Metazoa</taxon>
        <taxon>Chordata</taxon>
        <taxon>Craniata</taxon>
        <taxon>Vertebrata</taxon>
        <taxon>Euteleostomi</taxon>
        <taxon>Actinopterygii</taxon>
        <taxon>Neopterygii</taxon>
        <taxon>Teleostei</taxon>
        <taxon>Anguilliformes</taxon>
        <taxon>Anguillidae</taxon>
        <taxon>Anguilla</taxon>
    </lineage>
</organism>
<proteinExistence type="predicted"/>
<dbReference type="EMBL" id="GBXM01073282">
    <property type="protein sequence ID" value="JAH35295.1"/>
    <property type="molecule type" value="Transcribed_RNA"/>
</dbReference>
<accession>A0A0E9S3T0</accession>
<reference evidence="1" key="2">
    <citation type="journal article" date="2015" name="Fish Shellfish Immunol.">
        <title>Early steps in the European eel (Anguilla anguilla)-Vibrio vulnificus interaction in the gills: Role of the RtxA13 toxin.</title>
        <authorList>
            <person name="Callol A."/>
            <person name="Pajuelo D."/>
            <person name="Ebbesson L."/>
            <person name="Teles M."/>
            <person name="MacKenzie S."/>
            <person name="Amaro C."/>
        </authorList>
    </citation>
    <scope>NUCLEOTIDE SEQUENCE</scope>
</reference>